<dbReference type="AlphaFoldDB" id="A0A453B9P8"/>
<sequence>LSRKIVSLTTSTRGGNDDLLNYGLSGLSLHRQRLKWTDKGPLRVCVARSIGFPWSLVVRVSIKESNCLAIGVVTSTSSSMLLCNMVHLLQLSGPVVMDCKSVLHGLMLQPTFL</sequence>
<reference evidence="2" key="2">
    <citation type="journal article" date="2017" name="Nat. Plants">
        <title>The Aegilops tauschii genome reveals multiple impacts of transposons.</title>
        <authorList>
            <person name="Zhao G."/>
            <person name="Zou C."/>
            <person name="Li K."/>
            <person name="Wang K."/>
            <person name="Li T."/>
            <person name="Gao L."/>
            <person name="Zhang X."/>
            <person name="Wang H."/>
            <person name="Yang Z."/>
            <person name="Liu X."/>
            <person name="Jiang W."/>
            <person name="Mao L."/>
            <person name="Kong X."/>
            <person name="Jiao Y."/>
            <person name="Jia J."/>
        </authorList>
    </citation>
    <scope>NUCLEOTIDE SEQUENCE [LARGE SCALE GENOMIC DNA]</scope>
    <source>
        <strain evidence="2">cv. AL8/78</strain>
    </source>
</reference>
<dbReference type="EnsemblPlants" id="AET2Gv20426100.1">
    <property type="protein sequence ID" value="AET2Gv20426100.1"/>
    <property type="gene ID" value="AET2Gv20426100"/>
</dbReference>
<organism evidence="1 2">
    <name type="scientific">Aegilops tauschii subsp. strangulata</name>
    <name type="common">Goatgrass</name>
    <dbReference type="NCBI Taxonomy" id="200361"/>
    <lineage>
        <taxon>Eukaryota</taxon>
        <taxon>Viridiplantae</taxon>
        <taxon>Streptophyta</taxon>
        <taxon>Embryophyta</taxon>
        <taxon>Tracheophyta</taxon>
        <taxon>Spermatophyta</taxon>
        <taxon>Magnoliopsida</taxon>
        <taxon>Liliopsida</taxon>
        <taxon>Poales</taxon>
        <taxon>Poaceae</taxon>
        <taxon>BOP clade</taxon>
        <taxon>Pooideae</taxon>
        <taxon>Triticodae</taxon>
        <taxon>Triticeae</taxon>
        <taxon>Triticinae</taxon>
        <taxon>Aegilops</taxon>
    </lineage>
</organism>
<reference evidence="2" key="1">
    <citation type="journal article" date="2014" name="Science">
        <title>Ancient hybridizations among the ancestral genomes of bread wheat.</title>
        <authorList>
            <consortium name="International Wheat Genome Sequencing Consortium,"/>
            <person name="Marcussen T."/>
            <person name="Sandve S.R."/>
            <person name="Heier L."/>
            <person name="Spannagl M."/>
            <person name="Pfeifer M."/>
            <person name="Jakobsen K.S."/>
            <person name="Wulff B.B."/>
            <person name="Steuernagel B."/>
            <person name="Mayer K.F."/>
            <person name="Olsen O.A."/>
        </authorList>
    </citation>
    <scope>NUCLEOTIDE SEQUENCE [LARGE SCALE GENOMIC DNA]</scope>
    <source>
        <strain evidence="2">cv. AL8/78</strain>
    </source>
</reference>
<dbReference type="Proteomes" id="UP000015105">
    <property type="component" value="Chromosome 2D"/>
</dbReference>
<dbReference type="Gramene" id="AET2Gv20426100.1">
    <property type="protein sequence ID" value="AET2Gv20426100.1"/>
    <property type="gene ID" value="AET2Gv20426100"/>
</dbReference>
<reference evidence="1" key="3">
    <citation type="journal article" date="2017" name="Nature">
        <title>Genome sequence of the progenitor of the wheat D genome Aegilops tauschii.</title>
        <authorList>
            <person name="Luo M.C."/>
            <person name="Gu Y.Q."/>
            <person name="Puiu D."/>
            <person name="Wang H."/>
            <person name="Twardziok S.O."/>
            <person name="Deal K.R."/>
            <person name="Huo N."/>
            <person name="Zhu T."/>
            <person name="Wang L."/>
            <person name="Wang Y."/>
            <person name="McGuire P.E."/>
            <person name="Liu S."/>
            <person name="Long H."/>
            <person name="Ramasamy R.K."/>
            <person name="Rodriguez J.C."/>
            <person name="Van S.L."/>
            <person name="Yuan L."/>
            <person name="Wang Z."/>
            <person name="Xia Z."/>
            <person name="Xiao L."/>
            <person name="Anderson O.D."/>
            <person name="Ouyang S."/>
            <person name="Liang Y."/>
            <person name="Zimin A.V."/>
            <person name="Pertea G."/>
            <person name="Qi P."/>
            <person name="Bennetzen J.L."/>
            <person name="Dai X."/>
            <person name="Dawson M.W."/>
            <person name="Muller H.G."/>
            <person name="Kugler K."/>
            <person name="Rivarola-Duarte L."/>
            <person name="Spannagl M."/>
            <person name="Mayer K.F.X."/>
            <person name="Lu F.H."/>
            <person name="Bevan M.W."/>
            <person name="Leroy P."/>
            <person name="Li P."/>
            <person name="You F.M."/>
            <person name="Sun Q."/>
            <person name="Liu Z."/>
            <person name="Lyons E."/>
            <person name="Wicker T."/>
            <person name="Salzberg S.L."/>
            <person name="Devos K.M."/>
            <person name="Dvorak J."/>
        </authorList>
    </citation>
    <scope>NUCLEOTIDE SEQUENCE [LARGE SCALE GENOMIC DNA]</scope>
    <source>
        <strain evidence="1">cv. AL8/78</strain>
    </source>
</reference>
<name>A0A453B9P8_AEGTS</name>
<evidence type="ECO:0000313" key="1">
    <source>
        <dbReference type="EnsemblPlants" id="AET2Gv20426100.1"/>
    </source>
</evidence>
<evidence type="ECO:0000313" key="2">
    <source>
        <dbReference type="Proteomes" id="UP000015105"/>
    </source>
</evidence>
<reference evidence="1" key="4">
    <citation type="submission" date="2019-03" db="UniProtKB">
        <authorList>
            <consortium name="EnsemblPlants"/>
        </authorList>
    </citation>
    <scope>IDENTIFICATION</scope>
</reference>
<reference evidence="1" key="5">
    <citation type="journal article" date="2021" name="G3 (Bethesda)">
        <title>Aegilops tauschii genome assembly Aet v5.0 features greater sequence contiguity and improved annotation.</title>
        <authorList>
            <person name="Wang L."/>
            <person name="Zhu T."/>
            <person name="Rodriguez J.C."/>
            <person name="Deal K.R."/>
            <person name="Dubcovsky J."/>
            <person name="McGuire P.E."/>
            <person name="Lux T."/>
            <person name="Spannagl M."/>
            <person name="Mayer K.F.X."/>
            <person name="Baldrich P."/>
            <person name="Meyers B.C."/>
            <person name="Huo N."/>
            <person name="Gu Y.Q."/>
            <person name="Zhou H."/>
            <person name="Devos K.M."/>
            <person name="Bennetzen J.L."/>
            <person name="Unver T."/>
            <person name="Budak H."/>
            <person name="Gulick P.J."/>
            <person name="Galiba G."/>
            <person name="Kalapos B."/>
            <person name="Nelson D.R."/>
            <person name="Li P."/>
            <person name="You F.M."/>
            <person name="Luo M.C."/>
            <person name="Dvorak J."/>
        </authorList>
    </citation>
    <scope>NUCLEOTIDE SEQUENCE [LARGE SCALE GENOMIC DNA]</scope>
    <source>
        <strain evidence="1">cv. AL8/78</strain>
    </source>
</reference>
<keyword evidence="2" id="KW-1185">Reference proteome</keyword>
<proteinExistence type="predicted"/>
<protein>
    <submittedName>
        <fullName evidence="1">Uncharacterized protein</fullName>
    </submittedName>
</protein>
<accession>A0A453B9P8</accession>